<evidence type="ECO:0000313" key="5">
    <source>
        <dbReference type="Proteomes" id="UP000199607"/>
    </source>
</evidence>
<accession>A0A1I4E9V0</accession>
<feature type="region of interest" description="Disordered" evidence="1">
    <location>
        <begin position="1"/>
        <end position="41"/>
    </location>
</feature>
<evidence type="ECO:0000256" key="2">
    <source>
        <dbReference type="SAM" id="Phobius"/>
    </source>
</evidence>
<evidence type="ECO:0000259" key="3">
    <source>
        <dbReference type="Pfam" id="PF23994"/>
    </source>
</evidence>
<keyword evidence="2" id="KW-0812">Transmembrane</keyword>
<keyword evidence="2" id="KW-0472">Membrane</keyword>
<sequence>MQNPSDDSSEDSEWQFSVDEVGEEAANEPTEERTLPPLEPGDPSFENALFVLIGVVGTLLLFVSL</sequence>
<evidence type="ECO:0000313" key="4">
    <source>
        <dbReference type="EMBL" id="SFL01397.1"/>
    </source>
</evidence>
<evidence type="ECO:0000256" key="1">
    <source>
        <dbReference type="SAM" id="MobiDB-lite"/>
    </source>
</evidence>
<protein>
    <recommendedName>
        <fullName evidence="3">DUF7312 domain-containing protein</fullName>
    </recommendedName>
</protein>
<dbReference type="AlphaFoldDB" id="A0A1I4E9V0"/>
<dbReference type="EMBL" id="FOTC01000002">
    <property type="protein sequence ID" value="SFL01397.1"/>
    <property type="molecule type" value="Genomic_DNA"/>
</dbReference>
<feature type="domain" description="DUF7312" evidence="3">
    <location>
        <begin position="11"/>
        <end position="65"/>
    </location>
</feature>
<feature type="transmembrane region" description="Helical" evidence="2">
    <location>
        <begin position="45"/>
        <end position="63"/>
    </location>
</feature>
<gene>
    <name evidence="4" type="ORF">SAMN04487950_1947</name>
</gene>
<dbReference type="RefSeq" id="WP_089868871.1">
    <property type="nucleotide sequence ID" value="NZ_FOTC01000002.1"/>
</dbReference>
<proteinExistence type="predicted"/>
<name>A0A1I4E9V0_9EURY</name>
<keyword evidence="2" id="KW-1133">Transmembrane helix</keyword>
<dbReference type="Proteomes" id="UP000199607">
    <property type="component" value="Unassembled WGS sequence"/>
</dbReference>
<dbReference type="Pfam" id="PF23994">
    <property type="entry name" value="DUF7312"/>
    <property type="match status" value="1"/>
</dbReference>
<keyword evidence="5" id="KW-1185">Reference proteome</keyword>
<reference evidence="5" key="1">
    <citation type="submission" date="2016-10" db="EMBL/GenBank/DDBJ databases">
        <authorList>
            <person name="Varghese N."/>
            <person name="Submissions S."/>
        </authorList>
    </citation>
    <scope>NUCLEOTIDE SEQUENCE [LARGE SCALE GENOMIC DNA]</scope>
    <source>
        <strain evidence="5">CGMCC 1.7738</strain>
    </source>
</reference>
<dbReference type="InterPro" id="IPR055736">
    <property type="entry name" value="DUF7312"/>
</dbReference>
<dbReference type="STRING" id="553466.SAMN04487950_1947"/>
<organism evidence="4 5">
    <name type="scientific">Halogranum rubrum</name>
    <dbReference type="NCBI Taxonomy" id="553466"/>
    <lineage>
        <taxon>Archaea</taxon>
        <taxon>Methanobacteriati</taxon>
        <taxon>Methanobacteriota</taxon>
        <taxon>Stenosarchaea group</taxon>
        <taxon>Halobacteria</taxon>
        <taxon>Halobacteriales</taxon>
        <taxon>Haloferacaceae</taxon>
    </lineage>
</organism>